<proteinExistence type="predicted"/>
<accession>A0ABQ7GC82</accession>
<feature type="compositionally biased region" description="Polar residues" evidence="2">
    <location>
        <begin position="33"/>
        <end position="43"/>
    </location>
</feature>
<gene>
    <name evidence="3" type="ORF">DUNSADRAFT_11989</name>
</gene>
<feature type="region of interest" description="Disordered" evidence="2">
    <location>
        <begin position="32"/>
        <end position="51"/>
    </location>
</feature>
<organism evidence="3 4">
    <name type="scientific">Dunaliella salina</name>
    <name type="common">Green alga</name>
    <name type="synonym">Protococcus salinus</name>
    <dbReference type="NCBI Taxonomy" id="3046"/>
    <lineage>
        <taxon>Eukaryota</taxon>
        <taxon>Viridiplantae</taxon>
        <taxon>Chlorophyta</taxon>
        <taxon>core chlorophytes</taxon>
        <taxon>Chlorophyceae</taxon>
        <taxon>CS clade</taxon>
        <taxon>Chlamydomonadales</taxon>
        <taxon>Dunaliellaceae</taxon>
        <taxon>Dunaliella</taxon>
    </lineage>
</organism>
<evidence type="ECO:0000256" key="1">
    <source>
        <dbReference type="SAM" id="Coils"/>
    </source>
</evidence>
<feature type="coiled-coil region" evidence="1">
    <location>
        <begin position="103"/>
        <end position="130"/>
    </location>
</feature>
<evidence type="ECO:0000313" key="4">
    <source>
        <dbReference type="Proteomes" id="UP000815325"/>
    </source>
</evidence>
<keyword evidence="4" id="KW-1185">Reference proteome</keyword>
<comment type="caution">
    <text evidence="3">The sequence shown here is derived from an EMBL/GenBank/DDBJ whole genome shotgun (WGS) entry which is preliminary data.</text>
</comment>
<keyword evidence="1" id="KW-0175">Coiled coil</keyword>
<evidence type="ECO:0000313" key="3">
    <source>
        <dbReference type="EMBL" id="KAF5832205.1"/>
    </source>
</evidence>
<protein>
    <submittedName>
        <fullName evidence="3">Uncharacterized protein</fullName>
    </submittedName>
</protein>
<reference evidence="3" key="1">
    <citation type="submission" date="2017-08" db="EMBL/GenBank/DDBJ databases">
        <authorList>
            <person name="Polle J.E."/>
            <person name="Barry K."/>
            <person name="Cushman J."/>
            <person name="Schmutz J."/>
            <person name="Tran D."/>
            <person name="Hathwaick L.T."/>
            <person name="Yim W.C."/>
            <person name="Jenkins J."/>
            <person name="Mckie-Krisberg Z.M."/>
            <person name="Prochnik S."/>
            <person name="Lindquist E."/>
            <person name="Dockter R.B."/>
            <person name="Adam C."/>
            <person name="Molina H."/>
            <person name="Bunkerborg J."/>
            <person name="Jin E."/>
            <person name="Buchheim M."/>
            <person name="Magnuson J."/>
        </authorList>
    </citation>
    <scope>NUCLEOTIDE SEQUENCE</scope>
    <source>
        <strain evidence="3">CCAP 19/18</strain>
    </source>
</reference>
<evidence type="ECO:0000256" key="2">
    <source>
        <dbReference type="SAM" id="MobiDB-lite"/>
    </source>
</evidence>
<sequence length="349" mass="38805">MNSRTETDTSAHEGESALFGAFGLDWMPATAISPGNSGTNELLSSEDGDTVMPDQSVRPTAGLEMPKAEEFFPPPSPNPLSGVIHPGALLLEEERFCANTQALQASQRENEDLRRQLAAWTNRYGAVRREVDAVRTTAGYELAQRDQRIQELEHALQSPHNQNASPSWEDGQASLRAALGSEDFTLTLDTLKFLVHQPDEAQRVCEALGKIPGRERDVLLHHMQHFYGGYSSDAWATWYGYLWRILRWIGAYAAGPGPELPVEAAADQIAALGARRVNNRVISFEDWNMQTRTAINRNKVSTTANVRLQGLERFLVAWVRSGQSVNVGNREVDRMEQLVQGCSVQVYLM</sequence>
<name>A0ABQ7GC82_DUNSA</name>
<dbReference type="Proteomes" id="UP000815325">
    <property type="component" value="Unassembled WGS sequence"/>
</dbReference>
<dbReference type="EMBL" id="MU069890">
    <property type="protein sequence ID" value="KAF5832205.1"/>
    <property type="molecule type" value="Genomic_DNA"/>
</dbReference>